<sequence>MFRWYRNSARCYVYLSDVSSLPLNTSPECNLRQSEFQETGWFTWVWKFLVIHNILNGLTKIIFHSAVD</sequence>
<reference evidence="1" key="1">
    <citation type="journal article" date="2020" name="Stud. Mycol.">
        <title>101 Dothideomycetes genomes: a test case for predicting lifestyles and emergence of pathogens.</title>
        <authorList>
            <person name="Haridas S."/>
            <person name="Albert R."/>
            <person name="Binder M."/>
            <person name="Bloem J."/>
            <person name="Labutti K."/>
            <person name="Salamov A."/>
            <person name="Andreopoulos B."/>
            <person name="Baker S."/>
            <person name="Barry K."/>
            <person name="Bills G."/>
            <person name="Bluhm B."/>
            <person name="Cannon C."/>
            <person name="Castanera R."/>
            <person name="Culley D."/>
            <person name="Daum C."/>
            <person name="Ezra D."/>
            <person name="Gonzalez J."/>
            <person name="Henrissat B."/>
            <person name="Kuo A."/>
            <person name="Liang C."/>
            <person name="Lipzen A."/>
            <person name="Lutzoni F."/>
            <person name="Magnuson J."/>
            <person name="Mondo S."/>
            <person name="Nolan M."/>
            <person name="Ohm R."/>
            <person name="Pangilinan J."/>
            <person name="Park H.-J."/>
            <person name="Ramirez L."/>
            <person name="Alfaro M."/>
            <person name="Sun H."/>
            <person name="Tritt A."/>
            <person name="Yoshinaga Y."/>
            <person name="Zwiers L.-H."/>
            <person name="Turgeon B."/>
            <person name="Goodwin S."/>
            <person name="Spatafora J."/>
            <person name="Crous P."/>
            <person name="Grigoriev I."/>
        </authorList>
    </citation>
    <scope>NUCLEOTIDE SEQUENCE</scope>
    <source>
        <strain evidence="1">CBS 123094</strain>
    </source>
</reference>
<accession>A0A6A5X3A5</accession>
<evidence type="ECO:0000313" key="1">
    <source>
        <dbReference type="EMBL" id="KAF2007392.1"/>
    </source>
</evidence>
<dbReference type="Proteomes" id="UP000799779">
    <property type="component" value="Unassembled WGS sequence"/>
</dbReference>
<protein>
    <submittedName>
        <fullName evidence="1">Uncharacterized protein</fullName>
    </submittedName>
</protein>
<dbReference type="EMBL" id="ML977557">
    <property type="protein sequence ID" value="KAF2007392.1"/>
    <property type="molecule type" value="Genomic_DNA"/>
</dbReference>
<dbReference type="AlphaFoldDB" id="A0A6A5X3A5"/>
<evidence type="ECO:0000313" key="2">
    <source>
        <dbReference type="Proteomes" id="UP000799779"/>
    </source>
</evidence>
<name>A0A6A5X3A5_9PLEO</name>
<proteinExistence type="predicted"/>
<keyword evidence="2" id="KW-1185">Reference proteome</keyword>
<organism evidence="1 2">
    <name type="scientific">Amniculicola lignicola CBS 123094</name>
    <dbReference type="NCBI Taxonomy" id="1392246"/>
    <lineage>
        <taxon>Eukaryota</taxon>
        <taxon>Fungi</taxon>
        <taxon>Dikarya</taxon>
        <taxon>Ascomycota</taxon>
        <taxon>Pezizomycotina</taxon>
        <taxon>Dothideomycetes</taxon>
        <taxon>Pleosporomycetidae</taxon>
        <taxon>Pleosporales</taxon>
        <taxon>Amniculicolaceae</taxon>
        <taxon>Amniculicola</taxon>
    </lineage>
</organism>
<gene>
    <name evidence="1" type="ORF">P154DRAFT_517134</name>
</gene>